<evidence type="ECO:0000259" key="1">
    <source>
        <dbReference type="PROSITE" id="PS51819"/>
    </source>
</evidence>
<protein>
    <recommendedName>
        <fullName evidence="1">VOC domain-containing protein</fullName>
    </recommendedName>
</protein>
<comment type="caution">
    <text evidence="2">The sequence shown here is derived from an EMBL/GenBank/DDBJ whole genome shotgun (WGS) entry which is preliminary data.</text>
</comment>
<evidence type="ECO:0000313" key="2">
    <source>
        <dbReference type="EMBL" id="OGC49367.1"/>
    </source>
</evidence>
<dbReference type="InterPro" id="IPR004360">
    <property type="entry name" value="Glyas_Fos-R_dOase_dom"/>
</dbReference>
<dbReference type="InterPro" id="IPR029068">
    <property type="entry name" value="Glyas_Bleomycin-R_OHBP_Dase"/>
</dbReference>
<feature type="domain" description="VOC" evidence="1">
    <location>
        <begin position="1"/>
        <end position="129"/>
    </location>
</feature>
<name>A0A1F4UWM9_UNCKA</name>
<dbReference type="EMBL" id="MEVF01000022">
    <property type="protein sequence ID" value="OGC49367.1"/>
    <property type="molecule type" value="Genomic_DNA"/>
</dbReference>
<reference evidence="2 3" key="1">
    <citation type="journal article" date="2016" name="Nat. Commun.">
        <title>Thousands of microbial genomes shed light on interconnected biogeochemical processes in an aquifer system.</title>
        <authorList>
            <person name="Anantharaman K."/>
            <person name="Brown C.T."/>
            <person name="Hug L.A."/>
            <person name="Sharon I."/>
            <person name="Castelle C.J."/>
            <person name="Probst A.J."/>
            <person name="Thomas B.C."/>
            <person name="Singh A."/>
            <person name="Wilkins M.J."/>
            <person name="Karaoz U."/>
            <person name="Brodie E.L."/>
            <person name="Williams K.H."/>
            <person name="Hubbard S.S."/>
            <person name="Banfield J.F."/>
        </authorList>
    </citation>
    <scope>NUCLEOTIDE SEQUENCE [LARGE SCALE GENOMIC DNA]</scope>
</reference>
<dbReference type="PROSITE" id="PS51819">
    <property type="entry name" value="VOC"/>
    <property type="match status" value="1"/>
</dbReference>
<accession>A0A1F4UWM9</accession>
<dbReference type="Pfam" id="PF00903">
    <property type="entry name" value="Glyoxalase"/>
    <property type="match status" value="1"/>
</dbReference>
<gene>
    <name evidence="2" type="ORF">A3A69_02265</name>
</gene>
<dbReference type="InterPro" id="IPR037523">
    <property type="entry name" value="VOC_core"/>
</dbReference>
<dbReference type="Proteomes" id="UP000177458">
    <property type="component" value="Unassembled WGS sequence"/>
</dbReference>
<dbReference type="AlphaFoldDB" id="A0A1F4UWM9"/>
<proteinExistence type="predicted"/>
<organism evidence="2 3">
    <name type="scientific">candidate division WWE3 bacterium RIFCSPLOWO2_01_FULL_37_15</name>
    <dbReference type="NCBI Taxonomy" id="1802622"/>
    <lineage>
        <taxon>Bacteria</taxon>
        <taxon>Katanobacteria</taxon>
    </lineage>
</organism>
<dbReference type="Gene3D" id="3.10.180.10">
    <property type="entry name" value="2,3-Dihydroxybiphenyl 1,2-Dioxygenase, domain 1"/>
    <property type="match status" value="1"/>
</dbReference>
<dbReference type="SUPFAM" id="SSF54593">
    <property type="entry name" value="Glyoxalase/Bleomycin resistance protein/Dihydroxybiphenyl dioxygenase"/>
    <property type="match status" value="1"/>
</dbReference>
<sequence length="149" mass="16946">MINGAGVHIKVNNFEKSLKFYTSLGFIKVFEYGPGKSVEEKYHGAVFEHGEFKLEIADGHRAVKPEVFNEQVKSSKISLMLYVGSLEEIIKKCEKNKINIVVPPRHYYWGTLELVIKDPDGVVLVFIAPYNKLSADKIKADESWANKRD</sequence>
<evidence type="ECO:0000313" key="3">
    <source>
        <dbReference type="Proteomes" id="UP000177458"/>
    </source>
</evidence>